<accession>S9UPX8</accession>
<organism evidence="1 2">
    <name type="scientific">Strigomonas culicis</name>
    <dbReference type="NCBI Taxonomy" id="28005"/>
    <lineage>
        <taxon>Eukaryota</taxon>
        <taxon>Discoba</taxon>
        <taxon>Euglenozoa</taxon>
        <taxon>Kinetoplastea</taxon>
        <taxon>Metakinetoplastina</taxon>
        <taxon>Trypanosomatida</taxon>
        <taxon>Trypanosomatidae</taxon>
        <taxon>Strigomonadinae</taxon>
        <taxon>Strigomonas</taxon>
    </lineage>
</organism>
<evidence type="ECO:0000313" key="1">
    <source>
        <dbReference type="EMBL" id="EPY16676.1"/>
    </source>
</evidence>
<dbReference type="AlphaFoldDB" id="S9UPX8"/>
<keyword evidence="2" id="KW-1185">Reference proteome</keyword>
<name>S9UPX8_9TRYP</name>
<gene>
    <name evidence="1" type="ORF">STCU_11064</name>
</gene>
<reference evidence="1 2" key="1">
    <citation type="journal article" date="2013" name="PLoS ONE">
        <title>Predicting the Proteins of Angomonas deanei, Strigomonas culicis and Their Respective Endosymbionts Reveals New Aspects of the Trypanosomatidae Family.</title>
        <authorList>
            <person name="Motta M.C."/>
            <person name="Martins A.C."/>
            <person name="de Souza S.S."/>
            <person name="Catta-Preta C.M."/>
            <person name="Silva R."/>
            <person name="Klein C.C."/>
            <person name="de Almeida L.G."/>
            <person name="de Lima Cunha O."/>
            <person name="Ciapina L.P."/>
            <person name="Brocchi M."/>
            <person name="Colabardini A.C."/>
            <person name="de Araujo Lima B."/>
            <person name="Machado C.R."/>
            <person name="de Almeida Soares C.M."/>
            <person name="Probst C.M."/>
            <person name="de Menezes C.B."/>
            <person name="Thompson C.E."/>
            <person name="Bartholomeu D.C."/>
            <person name="Gradia D.F."/>
            <person name="Pavoni D.P."/>
            <person name="Grisard E.C."/>
            <person name="Fantinatti-Garboggini F."/>
            <person name="Marchini F.K."/>
            <person name="Rodrigues-Luiz G.F."/>
            <person name="Wagner G."/>
            <person name="Goldman G.H."/>
            <person name="Fietto J.L."/>
            <person name="Elias M.C."/>
            <person name="Goldman M.H."/>
            <person name="Sagot M.F."/>
            <person name="Pereira M."/>
            <person name="Stoco P.H."/>
            <person name="de Mendonca-Neto R.P."/>
            <person name="Teixeira S.M."/>
            <person name="Maciel T.E."/>
            <person name="de Oliveira Mendes T.A."/>
            <person name="Urmenyi T.P."/>
            <person name="de Souza W."/>
            <person name="Schenkman S."/>
            <person name="de Vasconcelos A.T."/>
        </authorList>
    </citation>
    <scope>NUCLEOTIDE SEQUENCE [LARGE SCALE GENOMIC DNA]</scope>
</reference>
<protein>
    <submittedName>
        <fullName evidence="1">Uncharacterized protein</fullName>
    </submittedName>
</protein>
<comment type="caution">
    <text evidence="1">The sequence shown here is derived from an EMBL/GenBank/DDBJ whole genome shotgun (WGS) entry which is preliminary data.</text>
</comment>
<evidence type="ECO:0000313" key="2">
    <source>
        <dbReference type="Proteomes" id="UP000015354"/>
    </source>
</evidence>
<proteinExistence type="predicted"/>
<sequence>MLLNILIICLQDSISRWELQQRLAASPCARSVYALRSYLWACESPLSALVPCRWTYSGAQWAHTCVALAAPAHALHTPHLYLESVPEGGTRRCHGHVACVDVAASWHDVWVLLMLLRTYPSRCRMPFSRL</sequence>
<dbReference type="EMBL" id="ATMH01010958">
    <property type="protein sequence ID" value="EPY16676.1"/>
    <property type="molecule type" value="Genomic_DNA"/>
</dbReference>
<dbReference type="Proteomes" id="UP000015354">
    <property type="component" value="Unassembled WGS sequence"/>
</dbReference>